<dbReference type="EMBL" id="VSSQ01032757">
    <property type="protein sequence ID" value="MPM84127.1"/>
    <property type="molecule type" value="Genomic_DNA"/>
</dbReference>
<protein>
    <submittedName>
        <fullName evidence="1">Uncharacterized protein</fullName>
    </submittedName>
</protein>
<name>A0A645D4L3_9ZZZZ</name>
<accession>A0A645D4L3</accession>
<reference evidence="1" key="1">
    <citation type="submission" date="2019-08" db="EMBL/GenBank/DDBJ databases">
        <authorList>
            <person name="Kucharzyk K."/>
            <person name="Murdoch R.W."/>
            <person name="Higgins S."/>
            <person name="Loffler F."/>
        </authorList>
    </citation>
    <scope>NUCLEOTIDE SEQUENCE</scope>
</reference>
<comment type="caution">
    <text evidence="1">The sequence shown here is derived from an EMBL/GenBank/DDBJ whole genome shotgun (WGS) entry which is preliminary data.</text>
</comment>
<dbReference type="AlphaFoldDB" id="A0A645D4L3"/>
<sequence length="92" mass="10182">MQWQELHELCIGSLIQYLSHLSDSAKVIACVLQFAHQQVFRFHAGADGKAIEKRMSQICPKPVYLLFRAETGHIMRTKVAAGAGIGGTSKQK</sequence>
<gene>
    <name evidence="1" type="ORF">SDC9_131198</name>
</gene>
<evidence type="ECO:0000313" key="1">
    <source>
        <dbReference type="EMBL" id="MPM84127.1"/>
    </source>
</evidence>
<organism evidence="1">
    <name type="scientific">bioreactor metagenome</name>
    <dbReference type="NCBI Taxonomy" id="1076179"/>
    <lineage>
        <taxon>unclassified sequences</taxon>
        <taxon>metagenomes</taxon>
        <taxon>ecological metagenomes</taxon>
    </lineage>
</organism>
<proteinExistence type="predicted"/>